<evidence type="ECO:0000313" key="2">
    <source>
        <dbReference type="EMBL" id="MBO8458304.1"/>
    </source>
</evidence>
<dbReference type="AlphaFoldDB" id="A0A9D9HR29"/>
<dbReference type="EMBL" id="JADIMM010000102">
    <property type="protein sequence ID" value="MBO8458304.1"/>
    <property type="molecule type" value="Genomic_DNA"/>
</dbReference>
<protein>
    <submittedName>
        <fullName evidence="2">TIGR02452 family protein</fullName>
    </submittedName>
</protein>
<feature type="domain" description="Microbial-type PARG catalytic" evidence="1">
    <location>
        <begin position="21"/>
        <end position="147"/>
    </location>
</feature>
<evidence type="ECO:0000313" key="3">
    <source>
        <dbReference type="Proteomes" id="UP000823638"/>
    </source>
</evidence>
<dbReference type="Gene3D" id="3.40.220.10">
    <property type="entry name" value="Leucine Aminopeptidase, subunit E, domain 1"/>
    <property type="match status" value="1"/>
</dbReference>
<name>A0A9D9HR29_9SPIR</name>
<evidence type="ECO:0000259" key="1">
    <source>
        <dbReference type="Pfam" id="PF10021"/>
    </source>
</evidence>
<proteinExistence type="predicted"/>
<accession>A0A9D9HR29</accession>
<dbReference type="PANTHER" id="PTHR35596:SF1">
    <property type="entry name" value="MICROBIAL-TYPE PARG CATALYTIC DOMAIN-CONTAINING PROTEIN"/>
    <property type="match status" value="1"/>
</dbReference>
<reference evidence="2" key="2">
    <citation type="journal article" date="2021" name="PeerJ">
        <title>Extensive microbial diversity within the chicken gut microbiome revealed by metagenomics and culture.</title>
        <authorList>
            <person name="Gilroy R."/>
            <person name="Ravi A."/>
            <person name="Getino M."/>
            <person name="Pursley I."/>
            <person name="Horton D.L."/>
            <person name="Alikhan N.F."/>
            <person name="Baker D."/>
            <person name="Gharbi K."/>
            <person name="Hall N."/>
            <person name="Watson M."/>
            <person name="Adriaenssens E.M."/>
            <person name="Foster-Nyarko E."/>
            <person name="Jarju S."/>
            <person name="Secka A."/>
            <person name="Antonio M."/>
            <person name="Oren A."/>
            <person name="Chaudhuri R.R."/>
            <person name="La Ragione R."/>
            <person name="Hildebrand F."/>
            <person name="Pallen M.J."/>
        </authorList>
    </citation>
    <scope>NUCLEOTIDE SEQUENCE</scope>
    <source>
        <strain evidence="2">10532</strain>
    </source>
</reference>
<dbReference type="SUPFAM" id="SSF52949">
    <property type="entry name" value="Macro domain-like"/>
    <property type="match status" value="1"/>
</dbReference>
<dbReference type="Proteomes" id="UP000823638">
    <property type="component" value="Unassembled WGS sequence"/>
</dbReference>
<dbReference type="InterPro" id="IPR019261">
    <property type="entry name" value="PARG_cat_microbial"/>
</dbReference>
<dbReference type="PANTHER" id="PTHR35596">
    <property type="entry name" value="DUF2263 DOMAIN-CONTAINING PROTEIN"/>
    <property type="match status" value="1"/>
</dbReference>
<sequence length="270" mass="30834">MEKDLVEIFRDTREMCVKNPKLVNAVKHMIINQKLYTSAVEVYANKDVYEEPVDIIVTRNRSLEAAFDYISSEYRVGVLNFANSFTPGGGVLTGAKSQEESICRSSTLYSSITDYFVSLQFYEAHEKEKQLLGTDDIIYSPDVVVFKTDSDYPELLPEDEWFNIDVFTCAAPDIASLKKQGEEISHDELFKIFEKRFKRIFDVMLENETDVAILGAFGCGEFGNPPELVAKAAKKVIEEYKNAFAVIEFAVYCPDSQQKNYKVFKKVFEE</sequence>
<comment type="caution">
    <text evidence="2">The sequence shown here is derived from an EMBL/GenBank/DDBJ whole genome shotgun (WGS) entry which is preliminary data.</text>
</comment>
<dbReference type="NCBIfam" id="TIGR02452">
    <property type="entry name" value="TIGR02452 family protein"/>
    <property type="match status" value="1"/>
</dbReference>
<dbReference type="InterPro" id="IPR043472">
    <property type="entry name" value="Macro_dom-like"/>
</dbReference>
<organism evidence="2 3">
    <name type="scientific">Candidatus Gallitreponema excrementavium</name>
    <dbReference type="NCBI Taxonomy" id="2840840"/>
    <lineage>
        <taxon>Bacteria</taxon>
        <taxon>Pseudomonadati</taxon>
        <taxon>Spirochaetota</taxon>
        <taxon>Spirochaetia</taxon>
        <taxon>Spirochaetales</taxon>
        <taxon>Candidatus Gallitreponema</taxon>
    </lineage>
</organism>
<dbReference type="PIRSF" id="PIRSF014899">
    <property type="entry name" value="UCP014899"/>
    <property type="match status" value="1"/>
</dbReference>
<dbReference type="Pfam" id="PF10021">
    <property type="entry name" value="PARG_cat_microb"/>
    <property type="match status" value="1"/>
</dbReference>
<dbReference type="InterPro" id="IPR012664">
    <property type="entry name" value="CHP02452"/>
</dbReference>
<gene>
    <name evidence="2" type="ORF">IAA81_08795</name>
</gene>
<reference evidence="2" key="1">
    <citation type="submission" date="2020-10" db="EMBL/GenBank/DDBJ databases">
        <authorList>
            <person name="Gilroy R."/>
        </authorList>
    </citation>
    <scope>NUCLEOTIDE SEQUENCE</scope>
    <source>
        <strain evidence="2">10532</strain>
    </source>
</reference>